<proteinExistence type="predicted"/>
<comment type="caution">
    <text evidence="2">The sequence shown here is derived from an EMBL/GenBank/DDBJ whole genome shotgun (WGS) entry which is preliminary data.</text>
</comment>
<feature type="domain" description="Fibrinogen C-terminal" evidence="1">
    <location>
        <begin position="409"/>
        <end position="611"/>
    </location>
</feature>
<dbReference type="SUPFAM" id="SSF56496">
    <property type="entry name" value="Fibrinogen C-terminal domain-like"/>
    <property type="match status" value="1"/>
</dbReference>
<dbReference type="CDD" id="cd00087">
    <property type="entry name" value="FReD"/>
    <property type="match status" value="1"/>
</dbReference>
<dbReference type="InterPro" id="IPR036056">
    <property type="entry name" value="Fibrinogen-like_C"/>
</dbReference>
<dbReference type="SMART" id="SM00186">
    <property type="entry name" value="FBG"/>
    <property type="match status" value="1"/>
</dbReference>
<evidence type="ECO:0000313" key="3">
    <source>
        <dbReference type="Proteomes" id="UP001283361"/>
    </source>
</evidence>
<dbReference type="PANTHER" id="PTHR19143:SF254">
    <property type="entry name" value="TENASCIN-R"/>
    <property type="match status" value="1"/>
</dbReference>
<dbReference type="InterPro" id="IPR002181">
    <property type="entry name" value="Fibrinogen_a/b/g_C_dom"/>
</dbReference>
<dbReference type="Pfam" id="PF00147">
    <property type="entry name" value="Fibrinogen_C"/>
    <property type="match status" value="1"/>
</dbReference>
<keyword evidence="3" id="KW-1185">Reference proteome</keyword>
<dbReference type="AlphaFoldDB" id="A0AAE0Z0R0"/>
<dbReference type="GO" id="GO:0005615">
    <property type="term" value="C:extracellular space"/>
    <property type="evidence" value="ECO:0007669"/>
    <property type="project" value="TreeGrafter"/>
</dbReference>
<dbReference type="InterPro" id="IPR050373">
    <property type="entry name" value="Fibrinogen_C-term_domain"/>
</dbReference>
<sequence length="670" mass="75796">MIMYLRHRLITDLGDSTPAEVGRIDQTRLGAVGLWPVPISSKCLEMEQRFSAILLLCLVVCSCQGLDLTINWESPTKYGPRNVCGVLTCEEDTSTSVSDTTDKAHPDSLVVLKSISSLSVFKRVFSGTSGNAKDRRDVLVGSVTSTTPTQHRVANGRKIDADLDTEKATMRIEFLKQDDCTAEFTCQVRGLDPQGREVVRSSSLVQQSGQTGDYVGGRSLMPAISLQLLSSLQQLITQSVNGLQRSMDDKFSQLQTDSNDRSSSFEKTIEDRILQLQKDFNSKTDILENRIEDKIDNNNNLNKLMQLDFKVSTELAQFRTEAKTDIMDSLDTIRQRMREEQTEALRNISESFQRSLNNASYLLHSMESDVDILKSYNQNHQDIVKNQTDMIREILKSGEVSATCMVNDTSDSIKGPNCRRYMDASRSTPYPHYINTVNEILKREIQCDTKTLGGGWIVIQRRTGPGQDFYRDWADYKNGFGDTGEDFWLGNDAIHKLTVRNPYELRIDMRVKDQDVFAHYTSFKIEAESDNYRLRLGRYSGTVGEKSGYGLSYHNNQQFSTRDRDNDGSSGNCAAQYRGAWWHKSCYYSNLNGVWGLQDDKGIRWYTGTGHVEPTDRLITELGDSAPSEAGRIDQVIQSFLHSPLSHVFMNARNSELIVLMPDMNRNKRT</sequence>
<dbReference type="EMBL" id="JAWDGP010005052">
    <property type="protein sequence ID" value="KAK3759971.1"/>
    <property type="molecule type" value="Genomic_DNA"/>
</dbReference>
<name>A0AAE0Z0R0_9GAST</name>
<accession>A0AAE0Z0R0</accession>
<evidence type="ECO:0000313" key="2">
    <source>
        <dbReference type="EMBL" id="KAK3759971.1"/>
    </source>
</evidence>
<organism evidence="2 3">
    <name type="scientific">Elysia crispata</name>
    <name type="common">lettuce slug</name>
    <dbReference type="NCBI Taxonomy" id="231223"/>
    <lineage>
        <taxon>Eukaryota</taxon>
        <taxon>Metazoa</taxon>
        <taxon>Spiralia</taxon>
        <taxon>Lophotrochozoa</taxon>
        <taxon>Mollusca</taxon>
        <taxon>Gastropoda</taxon>
        <taxon>Heterobranchia</taxon>
        <taxon>Euthyneura</taxon>
        <taxon>Panpulmonata</taxon>
        <taxon>Sacoglossa</taxon>
        <taxon>Placobranchoidea</taxon>
        <taxon>Plakobranchidae</taxon>
        <taxon>Elysia</taxon>
    </lineage>
</organism>
<dbReference type="Proteomes" id="UP001283361">
    <property type="component" value="Unassembled WGS sequence"/>
</dbReference>
<dbReference type="InterPro" id="IPR014716">
    <property type="entry name" value="Fibrinogen_a/b/g_C_1"/>
</dbReference>
<dbReference type="Gene3D" id="3.90.215.10">
    <property type="entry name" value="Gamma Fibrinogen, chain A, domain 1"/>
    <property type="match status" value="1"/>
</dbReference>
<dbReference type="PANTHER" id="PTHR19143">
    <property type="entry name" value="FIBRINOGEN/TENASCIN/ANGIOPOEITIN"/>
    <property type="match status" value="1"/>
</dbReference>
<gene>
    <name evidence="2" type="ORF">RRG08_006438</name>
</gene>
<evidence type="ECO:0000259" key="1">
    <source>
        <dbReference type="PROSITE" id="PS51406"/>
    </source>
</evidence>
<dbReference type="PROSITE" id="PS51406">
    <property type="entry name" value="FIBRINOGEN_C_2"/>
    <property type="match status" value="1"/>
</dbReference>
<reference evidence="2" key="1">
    <citation type="journal article" date="2023" name="G3 (Bethesda)">
        <title>A reference genome for the long-term kleptoplast-retaining sea slug Elysia crispata morphotype clarki.</title>
        <authorList>
            <person name="Eastman K.E."/>
            <person name="Pendleton A.L."/>
            <person name="Shaikh M.A."/>
            <person name="Suttiyut T."/>
            <person name="Ogas R."/>
            <person name="Tomko P."/>
            <person name="Gavelis G."/>
            <person name="Widhalm J.R."/>
            <person name="Wisecaver J.H."/>
        </authorList>
    </citation>
    <scope>NUCLEOTIDE SEQUENCE</scope>
    <source>
        <strain evidence="2">ECLA1</strain>
    </source>
</reference>
<protein>
    <recommendedName>
        <fullName evidence="1">Fibrinogen C-terminal domain-containing protein</fullName>
    </recommendedName>
</protein>